<evidence type="ECO:0000259" key="5">
    <source>
        <dbReference type="Pfam" id="PF20473"/>
    </source>
</evidence>
<sequence length="222" mass="25897">MWEETKDIFYADWDFLPLKTYTNIHEGNALTMDWNKIIPSYACHCIMGNPPFVGYTLQSKSQKEDLKQLFKDVRNLDYVACWFLKACGFIANTNVEVAFVATNSIIQGEQVISIWKNIMKRYNIVFNFAYRTFEWNSEASEKAHVYVVIIGFSDKKFLIKNKKIYTGDSFKLVQHINPYLLDMDDIFIQERSKPLGTKKIIIKGSQPTDHGNLILKKKKKKN</sequence>
<dbReference type="InterPro" id="IPR050953">
    <property type="entry name" value="N4_N6_ade-DNA_methylase"/>
</dbReference>
<dbReference type="Gene3D" id="3.40.50.150">
    <property type="entry name" value="Vaccinia Virus protein VP39"/>
    <property type="match status" value="1"/>
</dbReference>
<evidence type="ECO:0000256" key="2">
    <source>
        <dbReference type="ARBA" id="ARBA00022603"/>
    </source>
</evidence>
<dbReference type="EMBL" id="CBUL010000047">
    <property type="protein sequence ID" value="CDI60088.1"/>
    <property type="molecule type" value="Genomic_DNA"/>
</dbReference>
<dbReference type="PANTHER" id="PTHR33841">
    <property type="entry name" value="DNA METHYLTRANSFERASE YEEA-RELATED"/>
    <property type="match status" value="1"/>
</dbReference>
<dbReference type="EC" id="2.1.1.72" evidence="1"/>
<comment type="catalytic activity">
    <reaction evidence="4">
        <text>a 2'-deoxyadenosine in DNA + S-adenosyl-L-methionine = an N(6)-methyl-2'-deoxyadenosine in DNA + S-adenosyl-L-homocysteine + H(+)</text>
        <dbReference type="Rhea" id="RHEA:15197"/>
        <dbReference type="Rhea" id="RHEA-COMP:12418"/>
        <dbReference type="Rhea" id="RHEA-COMP:12419"/>
        <dbReference type="ChEBI" id="CHEBI:15378"/>
        <dbReference type="ChEBI" id="CHEBI:57856"/>
        <dbReference type="ChEBI" id="CHEBI:59789"/>
        <dbReference type="ChEBI" id="CHEBI:90615"/>
        <dbReference type="ChEBI" id="CHEBI:90616"/>
        <dbReference type="EC" id="2.1.1.72"/>
    </reaction>
</comment>
<dbReference type="InterPro" id="IPR029063">
    <property type="entry name" value="SAM-dependent_MTases_sf"/>
</dbReference>
<dbReference type="GO" id="GO:0009007">
    <property type="term" value="F:site-specific DNA-methyltransferase (adenine-specific) activity"/>
    <property type="evidence" value="ECO:0007669"/>
    <property type="project" value="UniProtKB-EC"/>
</dbReference>
<comment type="caution">
    <text evidence="6">The sequence shown here is derived from an EMBL/GenBank/DDBJ whole genome shotgun (WGS) entry which is preliminary data.</text>
</comment>
<dbReference type="InterPro" id="IPR046816">
    <property type="entry name" value="MmeI_Mtase"/>
</dbReference>
<dbReference type="HOGENOM" id="CLU_1244013_0_0_9"/>
<feature type="domain" description="MmeI-like DNA-methyltransferase" evidence="5">
    <location>
        <begin position="9"/>
        <end position="165"/>
    </location>
</feature>
<protein>
    <recommendedName>
        <fullName evidence="1">site-specific DNA-methyltransferase (adenine-specific)</fullName>
        <ecNumber evidence="1">2.1.1.72</ecNumber>
    </recommendedName>
</protein>
<keyword evidence="3" id="KW-0808">Transferase</keyword>
<dbReference type="Pfam" id="PF20473">
    <property type="entry name" value="MmeI_Mtase"/>
    <property type="match status" value="1"/>
</dbReference>
<evidence type="ECO:0000313" key="6">
    <source>
        <dbReference type="EMBL" id="CDI60088.1"/>
    </source>
</evidence>
<proteinExistence type="predicted"/>
<gene>
    <name evidence="6" type="ORF">LHCIRMBIA104_01991</name>
</gene>
<dbReference type="Proteomes" id="UP000017247">
    <property type="component" value="Unassembled WGS sequence"/>
</dbReference>
<evidence type="ECO:0000256" key="1">
    <source>
        <dbReference type="ARBA" id="ARBA00011900"/>
    </source>
</evidence>
<reference evidence="6" key="1">
    <citation type="submission" date="2013-09" db="EMBL/GenBank/DDBJ databases">
        <title>Draft Genome Sequence of five Lactobacillus helveticus strains CIRM-BIA 101T, 103, 104, 951 and 953 isolated from milk product.</title>
        <authorList>
            <person name="Valence F."/>
            <person name="Chuat V."/>
            <person name="Ma L."/>
            <person name="Creno S."/>
            <person name="Falentin H."/>
            <person name="Lortal S."/>
            <person name="Bizet C."/>
            <person name="Clermont D."/>
            <person name="Loux V."/>
            <person name="Bouchier C."/>
            <person name="Cousin S."/>
        </authorList>
    </citation>
    <scope>NUCLEOTIDE SEQUENCE [LARGE SCALE GENOMIC DNA]</scope>
    <source>
        <strain evidence="6">CIRM-BIA 104</strain>
    </source>
</reference>
<dbReference type="AlphaFoldDB" id="U6F7A9"/>
<name>U6F7A9_LACHE</name>
<dbReference type="SUPFAM" id="SSF53335">
    <property type="entry name" value="S-adenosyl-L-methionine-dependent methyltransferases"/>
    <property type="match status" value="1"/>
</dbReference>
<organism evidence="6 7">
    <name type="scientific">Lactobacillus helveticus CIRM-BIA 104</name>
    <dbReference type="NCBI Taxonomy" id="1226333"/>
    <lineage>
        <taxon>Bacteria</taxon>
        <taxon>Bacillati</taxon>
        <taxon>Bacillota</taxon>
        <taxon>Bacilli</taxon>
        <taxon>Lactobacillales</taxon>
        <taxon>Lactobacillaceae</taxon>
        <taxon>Lactobacillus</taxon>
    </lineage>
</organism>
<accession>U6F7A9</accession>
<evidence type="ECO:0000313" key="7">
    <source>
        <dbReference type="Proteomes" id="UP000017247"/>
    </source>
</evidence>
<evidence type="ECO:0000256" key="4">
    <source>
        <dbReference type="ARBA" id="ARBA00047942"/>
    </source>
</evidence>
<keyword evidence="2" id="KW-0489">Methyltransferase</keyword>
<evidence type="ECO:0000256" key="3">
    <source>
        <dbReference type="ARBA" id="ARBA00022679"/>
    </source>
</evidence>
<dbReference type="PANTHER" id="PTHR33841:SF1">
    <property type="entry name" value="DNA METHYLTRANSFERASE A"/>
    <property type="match status" value="1"/>
</dbReference>
<dbReference type="GO" id="GO:0032259">
    <property type="term" value="P:methylation"/>
    <property type="evidence" value="ECO:0007669"/>
    <property type="project" value="UniProtKB-KW"/>
</dbReference>